<dbReference type="SMART" id="SM00317">
    <property type="entry name" value="SET"/>
    <property type="match status" value="1"/>
</dbReference>
<dbReference type="SUPFAM" id="SSF82199">
    <property type="entry name" value="SET domain"/>
    <property type="match status" value="1"/>
</dbReference>
<evidence type="ECO:0000256" key="12">
    <source>
        <dbReference type="PROSITE-ProRule" id="PRU00042"/>
    </source>
</evidence>
<proteinExistence type="predicted"/>
<sequence length="1264" mass="144241">FYIKGAEEASVTSNAGAEQNNPKLREFSIPLQKLRVSTNCINKRPELEEDEYIFCNHCDKLRVGDCPVHGGLRWIKEPTAVIERDGLTRARSTIPSSMDLKISSIPDAGLGMFAKERYEADVVFGPYWGDKIDVADLTPNSDQSYMWDIIENGRVTHVVDARAEEHSNWLRFVNCARNEDEQNLVAFQFRGEIYYRSFKTIEPGMELLVWYGDKYACDLAILNKDTTRKMEGKCPVLLQNMTNIFRNVILMITSFLTDGPIQCQKCFMVCSGPVSFANHNKFRCQLNNDHHRWRCIHCDRSFKDQKSLHFHKYIHKGVKPFTCGVCDRVFAFKSSKNRHQKQMHPAVTLDCRCTLCSNVFDDKNKLWQHERTFHAVKRLSNGTFECLKCQKRFTQWVNLLRHRKQTVHSNSKEFICKTCGKAFKKEGNLVRHEALHKPLGPCTCSECGKNFLFSHDLRKHVLHNHAKMDPKKAVDGCKSDKDVNITKGSSEKRHARDTFHCHICKTKFLYTFTYSKHMREKHPSFKVARCGICSKVCNDKRRLALHMATRHRKLKNSAKLHPNVSENKGKASNGMHQCDICLKEFVSLESLKAHRGHHNRQKVLDNQKSGRRKVLASPLLNENSSPKLGQSATFSCKICNKSFETSTSLRSHSAHHSRSPSQSGDKSFSELLSSSSSEEKPSLRSAASSAFICRICNKSFKSVNALGSHTGHHSRSPSQKSLKSSIVKQRKSRGAFPSTSSSQVRQKNPQPSRDLSGSQFVPGSKESVSSVSPPKQFSCEVCGKGFHSKKILGHHRGHHFRKNNNESSPSNLSSNEIIAVAETNIQKEHERDACIQSFESSNSPSPRKGEHTRMTNVCVCLLCQREFSSKLALVRHKLRSHRIGPYQCKLCGESFRTCMGLSRHVLYKHGSRSTFQSKSNTIGSSKFKCLSCTKHFSTYSGLFKHMRKLHVDFSFCAQSSKSELKATSDTWRCQLCSREYLSVSGLRKHLKNKHPKQKYDPNQGCKPARKDEFKTTTVKGKKQCRSCKRTVRAFHCFYCQEGCSTINSLYKHLMVVHRDDFGSNPTGFRKPLDNQTRNEAQNHTRNQNLQTKTCLWSCQYCSKELQTESGLRRHVKNKHGKKVRVPDQRIKPDKINCYESSDSNRRDRPHRSTTLSTGNAVRAFKCLYCRKGFSTINSFYKHMVIAHQNGFSSKSHTSKKPLCSQISSDSNNNSIQRVSTNFAPWKCEDCGKKFRSATGFTRHVDTKHSRKRRSSRGRVCKLEG</sequence>
<feature type="domain" description="C2H2-type" evidence="14">
    <location>
        <begin position="321"/>
        <end position="344"/>
    </location>
</feature>
<reference evidence="16 17" key="1">
    <citation type="submission" date="2022-05" db="EMBL/GenBank/DDBJ databases">
        <authorList>
            <consortium name="Genoscope - CEA"/>
            <person name="William W."/>
        </authorList>
    </citation>
    <scope>NUCLEOTIDE SEQUENCE [LARGE SCALE GENOMIC DNA]</scope>
</reference>
<evidence type="ECO:0000256" key="8">
    <source>
        <dbReference type="ARBA" id="ARBA00022833"/>
    </source>
</evidence>
<keyword evidence="6" id="KW-0677">Repeat</keyword>
<evidence type="ECO:0000256" key="10">
    <source>
        <dbReference type="ARBA" id="ARBA00023163"/>
    </source>
</evidence>
<dbReference type="GO" id="GO:0008270">
    <property type="term" value="F:zinc ion binding"/>
    <property type="evidence" value="ECO:0007669"/>
    <property type="project" value="UniProtKB-KW"/>
</dbReference>
<keyword evidence="2" id="KW-0489">Methyltransferase</keyword>
<feature type="domain" description="C2H2-type" evidence="14">
    <location>
        <begin position="414"/>
        <end position="441"/>
    </location>
</feature>
<dbReference type="PANTHER" id="PTHR16515">
    <property type="entry name" value="PR DOMAIN ZINC FINGER PROTEIN"/>
    <property type="match status" value="1"/>
</dbReference>
<keyword evidence="4" id="KW-0949">S-adenosyl-L-methionine</keyword>
<feature type="non-terminal residue" evidence="16">
    <location>
        <position position="1"/>
    </location>
</feature>
<evidence type="ECO:0000313" key="16">
    <source>
        <dbReference type="EMBL" id="CAH3103774.1"/>
    </source>
</evidence>
<feature type="compositionally biased region" description="Low complexity" evidence="13">
    <location>
        <begin position="716"/>
        <end position="725"/>
    </location>
</feature>
<feature type="compositionally biased region" description="Basic and acidic residues" evidence="13">
    <location>
        <begin position="1134"/>
        <end position="1146"/>
    </location>
</feature>
<dbReference type="GO" id="GO:0010468">
    <property type="term" value="P:regulation of gene expression"/>
    <property type="evidence" value="ECO:0007669"/>
    <property type="project" value="TreeGrafter"/>
</dbReference>
<evidence type="ECO:0000256" key="4">
    <source>
        <dbReference type="ARBA" id="ARBA00022691"/>
    </source>
</evidence>
<dbReference type="SUPFAM" id="SSF57667">
    <property type="entry name" value="beta-beta-alpha zinc fingers"/>
    <property type="match status" value="7"/>
</dbReference>
<dbReference type="Proteomes" id="UP001159428">
    <property type="component" value="Unassembled WGS sequence"/>
</dbReference>
<dbReference type="GO" id="GO:0042054">
    <property type="term" value="F:histone methyltransferase activity"/>
    <property type="evidence" value="ECO:0007669"/>
    <property type="project" value="InterPro"/>
</dbReference>
<keyword evidence="7 12" id="KW-0863">Zinc-finger</keyword>
<evidence type="ECO:0008006" key="18">
    <source>
        <dbReference type="Google" id="ProtNLM"/>
    </source>
</evidence>
<keyword evidence="8" id="KW-0862">Zinc</keyword>
<evidence type="ECO:0000256" key="3">
    <source>
        <dbReference type="ARBA" id="ARBA00022679"/>
    </source>
</evidence>
<dbReference type="Pfam" id="PF21549">
    <property type="entry name" value="PRDM2_PR"/>
    <property type="match status" value="1"/>
</dbReference>
<keyword evidence="11" id="KW-0539">Nucleus</keyword>
<keyword evidence="10" id="KW-0804">Transcription</keyword>
<feature type="domain" description="C2H2-type" evidence="14">
    <location>
        <begin position="777"/>
        <end position="804"/>
    </location>
</feature>
<dbReference type="InterPro" id="IPR036236">
    <property type="entry name" value="Znf_C2H2_sf"/>
</dbReference>
<dbReference type="PROSITE" id="PS00028">
    <property type="entry name" value="ZINC_FINGER_C2H2_1"/>
    <property type="match status" value="19"/>
</dbReference>
<feature type="non-terminal residue" evidence="16">
    <location>
        <position position="1264"/>
    </location>
</feature>
<dbReference type="InterPro" id="IPR013087">
    <property type="entry name" value="Znf_C2H2_type"/>
</dbReference>
<feature type="domain" description="C2H2-type" evidence="14">
    <location>
        <begin position="691"/>
        <end position="718"/>
    </location>
</feature>
<evidence type="ECO:0000256" key="13">
    <source>
        <dbReference type="SAM" id="MobiDB-lite"/>
    </source>
</evidence>
<keyword evidence="5" id="KW-0479">Metal-binding</keyword>
<dbReference type="Pfam" id="PF13912">
    <property type="entry name" value="zf-C2H2_6"/>
    <property type="match status" value="4"/>
</dbReference>
<dbReference type="Gene3D" id="3.30.160.60">
    <property type="entry name" value="Classic Zinc Finger"/>
    <property type="match status" value="10"/>
</dbReference>
<feature type="domain" description="C2H2-type" evidence="14">
    <location>
        <begin position="384"/>
        <end position="413"/>
    </location>
</feature>
<dbReference type="InterPro" id="IPR050331">
    <property type="entry name" value="Zinc_finger"/>
</dbReference>
<dbReference type="InterPro" id="IPR046341">
    <property type="entry name" value="SET_dom_sf"/>
</dbReference>
<evidence type="ECO:0000256" key="2">
    <source>
        <dbReference type="ARBA" id="ARBA00022603"/>
    </source>
</evidence>
<name>A0AAU9W7J7_9CNID</name>
<feature type="compositionally biased region" description="Basic residues" evidence="13">
    <location>
        <begin position="1248"/>
        <end position="1264"/>
    </location>
</feature>
<feature type="domain" description="C2H2-type" evidence="14">
    <location>
        <begin position="634"/>
        <end position="661"/>
    </location>
</feature>
<dbReference type="AlphaFoldDB" id="A0AAU9W7J7"/>
<organism evidence="16 17">
    <name type="scientific">Pocillopora meandrina</name>
    <dbReference type="NCBI Taxonomy" id="46732"/>
    <lineage>
        <taxon>Eukaryota</taxon>
        <taxon>Metazoa</taxon>
        <taxon>Cnidaria</taxon>
        <taxon>Anthozoa</taxon>
        <taxon>Hexacorallia</taxon>
        <taxon>Scleractinia</taxon>
        <taxon>Astrocoeniina</taxon>
        <taxon>Pocilloporidae</taxon>
        <taxon>Pocillopora</taxon>
    </lineage>
</organism>
<keyword evidence="17" id="KW-1185">Reference proteome</keyword>
<feature type="domain" description="C2H2-type" evidence="14">
    <location>
        <begin position="442"/>
        <end position="470"/>
    </location>
</feature>
<dbReference type="InterPro" id="IPR001214">
    <property type="entry name" value="SET_dom"/>
</dbReference>
<evidence type="ECO:0000256" key="1">
    <source>
        <dbReference type="ARBA" id="ARBA00004123"/>
    </source>
</evidence>
<dbReference type="CDD" id="cd19193">
    <property type="entry name" value="PR-SET_PRDM7_9"/>
    <property type="match status" value="1"/>
</dbReference>
<feature type="domain" description="C2H2-type" evidence="14">
    <location>
        <begin position="293"/>
        <end position="320"/>
    </location>
</feature>
<keyword evidence="3" id="KW-0808">Transferase</keyword>
<feature type="compositionally biased region" description="Polar residues" evidence="13">
    <location>
        <begin position="737"/>
        <end position="759"/>
    </location>
</feature>
<feature type="domain" description="SET" evidence="15">
    <location>
        <begin position="98"/>
        <end position="212"/>
    </location>
</feature>
<evidence type="ECO:0000256" key="11">
    <source>
        <dbReference type="ARBA" id="ARBA00023242"/>
    </source>
</evidence>
<dbReference type="InterPro" id="IPR044417">
    <property type="entry name" value="PRDM7_9_PR-SET"/>
</dbReference>
<feature type="domain" description="C2H2-type" evidence="14">
    <location>
        <begin position="886"/>
        <end position="914"/>
    </location>
</feature>
<gene>
    <name evidence="16" type="ORF">PMEA_00035276</name>
</gene>
<dbReference type="GO" id="GO:0005634">
    <property type="term" value="C:nucleus"/>
    <property type="evidence" value="ECO:0007669"/>
    <property type="project" value="UniProtKB-SubCell"/>
</dbReference>
<feature type="compositionally biased region" description="Polar residues" evidence="13">
    <location>
        <begin position="1073"/>
        <end position="1084"/>
    </location>
</feature>
<feature type="region of interest" description="Disordered" evidence="13">
    <location>
        <begin position="647"/>
        <end position="680"/>
    </location>
</feature>
<feature type="domain" description="C2H2-type" evidence="14">
    <location>
        <begin position="971"/>
        <end position="999"/>
    </location>
</feature>
<dbReference type="PROSITE" id="PS50280">
    <property type="entry name" value="SET"/>
    <property type="match status" value="1"/>
</dbReference>
<feature type="region of interest" description="Disordered" evidence="13">
    <location>
        <begin position="1062"/>
        <end position="1084"/>
    </location>
</feature>
<dbReference type="PROSITE" id="PS50157">
    <property type="entry name" value="ZINC_FINGER_C2H2_2"/>
    <property type="match status" value="16"/>
</dbReference>
<evidence type="ECO:0000256" key="6">
    <source>
        <dbReference type="ARBA" id="ARBA00022737"/>
    </source>
</evidence>
<evidence type="ECO:0000259" key="15">
    <source>
        <dbReference type="PROSITE" id="PS50280"/>
    </source>
</evidence>
<feature type="compositionally biased region" description="Low complexity" evidence="13">
    <location>
        <begin position="659"/>
        <end position="676"/>
    </location>
</feature>
<dbReference type="GO" id="GO:0032259">
    <property type="term" value="P:methylation"/>
    <property type="evidence" value="ECO:0007669"/>
    <property type="project" value="UniProtKB-KW"/>
</dbReference>
<feature type="region of interest" description="Disordered" evidence="13">
    <location>
        <begin position="1245"/>
        <end position="1264"/>
    </location>
</feature>
<dbReference type="EMBL" id="CALNXJ010000009">
    <property type="protein sequence ID" value="CAH3103774.1"/>
    <property type="molecule type" value="Genomic_DNA"/>
</dbReference>
<dbReference type="PANTHER" id="PTHR16515:SF49">
    <property type="entry name" value="GASTRULA ZINC FINGER PROTEIN XLCGF49.1-LIKE-RELATED"/>
    <property type="match status" value="1"/>
</dbReference>
<evidence type="ECO:0000256" key="5">
    <source>
        <dbReference type="ARBA" id="ARBA00022723"/>
    </source>
</evidence>
<feature type="domain" description="C2H2-type" evidence="14">
    <location>
        <begin position="1096"/>
        <end position="1124"/>
    </location>
</feature>
<accession>A0AAU9W7J7</accession>
<feature type="region of interest" description="Disordered" evidence="13">
    <location>
        <begin position="706"/>
        <end position="776"/>
    </location>
</feature>
<feature type="compositionally biased region" description="Low complexity" evidence="13">
    <location>
        <begin position="761"/>
        <end position="774"/>
    </location>
</feature>
<evidence type="ECO:0000259" key="14">
    <source>
        <dbReference type="PROSITE" id="PS50157"/>
    </source>
</evidence>
<protein>
    <recommendedName>
        <fullName evidence="18">Histone-lysine N-methyltransferase PRDM9</fullName>
    </recommendedName>
</protein>
<feature type="domain" description="C2H2-type" evidence="14">
    <location>
        <begin position="351"/>
        <end position="379"/>
    </location>
</feature>
<feature type="domain" description="C2H2-type" evidence="14">
    <location>
        <begin position="1225"/>
        <end position="1253"/>
    </location>
</feature>
<feature type="domain" description="C2H2-type" evidence="14">
    <location>
        <begin position="1164"/>
        <end position="1201"/>
    </location>
</feature>
<dbReference type="Gene3D" id="2.170.270.10">
    <property type="entry name" value="SET domain"/>
    <property type="match status" value="1"/>
</dbReference>
<evidence type="ECO:0000313" key="17">
    <source>
        <dbReference type="Proteomes" id="UP001159428"/>
    </source>
</evidence>
<feature type="domain" description="C2H2-type" evidence="14">
    <location>
        <begin position="576"/>
        <end position="603"/>
    </location>
</feature>
<feature type="domain" description="C2H2-type" evidence="14">
    <location>
        <begin position="927"/>
        <end position="950"/>
    </location>
</feature>
<keyword evidence="9" id="KW-0805">Transcription regulation</keyword>
<feature type="region of interest" description="Disordered" evidence="13">
    <location>
        <begin position="1134"/>
        <end position="1155"/>
    </location>
</feature>
<dbReference type="SMART" id="SM00355">
    <property type="entry name" value="ZnF_C2H2"/>
    <property type="match status" value="21"/>
</dbReference>
<comment type="subcellular location">
    <subcellularLocation>
        <location evidence="1">Nucleus</location>
    </subcellularLocation>
</comment>
<comment type="caution">
    <text evidence="16">The sequence shown here is derived from an EMBL/GenBank/DDBJ whole genome shotgun (WGS) entry which is preliminary data.</text>
</comment>
<dbReference type="Pfam" id="PF00096">
    <property type="entry name" value="zf-C2H2"/>
    <property type="match status" value="5"/>
</dbReference>
<evidence type="ECO:0000256" key="9">
    <source>
        <dbReference type="ARBA" id="ARBA00023015"/>
    </source>
</evidence>
<evidence type="ECO:0000256" key="7">
    <source>
        <dbReference type="ARBA" id="ARBA00022771"/>
    </source>
</evidence>